<organism evidence="3 4">
    <name type="scientific">Rhodanobacter humi</name>
    <dbReference type="NCBI Taxonomy" id="1888173"/>
    <lineage>
        <taxon>Bacteria</taxon>
        <taxon>Pseudomonadati</taxon>
        <taxon>Pseudomonadota</taxon>
        <taxon>Gammaproteobacteria</taxon>
        <taxon>Lysobacterales</taxon>
        <taxon>Rhodanobacteraceae</taxon>
        <taxon>Rhodanobacter</taxon>
    </lineage>
</organism>
<dbReference type="PANTHER" id="PTHR47396:SF1">
    <property type="entry name" value="ATP-DEPENDENT HELICASE IRC3-RELATED"/>
    <property type="match status" value="1"/>
</dbReference>
<feature type="domain" description="Type III restriction enzyme C-terminal endonuclease" evidence="2">
    <location>
        <begin position="801"/>
        <end position="906"/>
    </location>
</feature>
<gene>
    <name evidence="3" type="ORF">AB7878_03695</name>
</gene>
<evidence type="ECO:0000259" key="1">
    <source>
        <dbReference type="Pfam" id="PF04851"/>
    </source>
</evidence>
<keyword evidence="3" id="KW-0347">Helicase</keyword>
<comment type="caution">
    <text evidence="3">The sequence shown here is derived from an EMBL/GenBank/DDBJ whole genome shotgun (WGS) entry which is preliminary data.</text>
</comment>
<dbReference type="Proteomes" id="UP001562159">
    <property type="component" value="Unassembled WGS sequence"/>
</dbReference>
<dbReference type="InterPro" id="IPR006935">
    <property type="entry name" value="Helicase/UvrB_N"/>
</dbReference>
<proteinExistence type="predicted"/>
<dbReference type="PANTHER" id="PTHR47396">
    <property type="entry name" value="TYPE I RESTRICTION ENZYME ECOKI R PROTEIN"/>
    <property type="match status" value="1"/>
</dbReference>
<dbReference type="SUPFAM" id="SSF52540">
    <property type="entry name" value="P-loop containing nucleoside triphosphate hydrolases"/>
    <property type="match status" value="2"/>
</dbReference>
<reference evidence="3 4" key="1">
    <citation type="submission" date="2024-07" db="EMBL/GenBank/DDBJ databases">
        <title>Molecular mechanisms and environmental adaptations of flagellar loss and biofilm growth of Rhodanobacter under environmental stress.</title>
        <authorList>
            <person name="Chen M."/>
        </authorList>
    </citation>
    <scope>NUCLEOTIDE SEQUENCE [LARGE SCALE GENOMIC DNA]</scope>
    <source>
        <strain evidence="3 4">RS22</strain>
    </source>
</reference>
<dbReference type="InterPro" id="IPR050742">
    <property type="entry name" value="Helicase_Restrict-Modif_Enz"/>
</dbReference>
<sequence>MKFRFDDQPHQAQAIEAIVDLFEGGALVPPQGVTGQASGAAGHAGFQLDREVLARNLLAVTTREAVEAQGTLVLMEETDLLEQPRDFPNFSVEMETGTGKTYAYIATALRLAETYGLRKFVILVHTVAIRAGVVKTFEQTREHFRAKYPHLDYQWRVLGDSQAVPDFADPSSSVQFLVAGISSLDKPASNTLYASPEQANLWNGGATGIAQLARLRPVVLIDEPQNMGTPKRRKTIATLNPLVALRYSATHRDLYNLVHRLSAKRAAELGLVKRVSVKGVVAGASGQPYLQLKEIRSRTQRGTTRWLAELVVDASDGDRKTVVLAPGADLQEESGGLAQYHGYVIESMTRSELRFDNGVALTVGQTLGVDSLSIWRDQIRHTIRAHLQKQADVEQRGQSLKVLSLFFVERVADYIGDAATLPAMFDALFREEWARSGRPVDAMPDPATLRVHYFPSTKTGIYKDTSGKANEEGFEARAYDEIIANKEKLLDLANPRAFIFSHSALREGWDNPNVFQIGFLRHTRSDTERRQQIGRGLRLPVDQDGNRVQDEAINRLTLVVDESFSEFRDGLNAEYGGAGDRPDVENEDHSVTIRLRSEKLQSPEFAALWRRIRYRAVYRIEHLDEITLAVTVAGHEHLDELRNIQRRANVVQSADLVYDDCGKVVTTDETVAESSGEYVVLAGQRLPNVVQLVEDQLQHGKFPLQLTRPTVVAILSAIPPQYQAGAIHDPGYWARIVAHAIRVAVIEQMVQNIEYVPVDEAHWWDANVVFLDSETKNKPLAVPGQPTPPSGVAEAPIDGTNLYDYVDYDSLVEKSFAELLENHRGTVKLFTKLPRRFRVKTPVGEYSPDWAIVYERDGKEHLYLVRETKDTLNLDDLEWDEAMRIRFATQHFAVAPCGTVDFTHTTTDAGIRLANG</sequence>
<keyword evidence="3" id="KW-0547">Nucleotide-binding</keyword>
<dbReference type="Pfam" id="PF04851">
    <property type="entry name" value="ResIII"/>
    <property type="match status" value="1"/>
</dbReference>
<dbReference type="Pfam" id="PF19778">
    <property type="entry name" value="RE_endonuc"/>
    <property type="match status" value="1"/>
</dbReference>
<keyword evidence="3" id="KW-0378">Hydrolase</keyword>
<evidence type="ECO:0000313" key="3">
    <source>
        <dbReference type="EMBL" id="MEY2181510.1"/>
    </source>
</evidence>
<dbReference type="Gene3D" id="3.40.50.300">
    <property type="entry name" value="P-loop containing nucleotide triphosphate hydrolases"/>
    <property type="match status" value="2"/>
</dbReference>
<keyword evidence="4" id="KW-1185">Reference proteome</keyword>
<dbReference type="GO" id="GO:0004386">
    <property type="term" value="F:helicase activity"/>
    <property type="evidence" value="ECO:0007669"/>
    <property type="project" value="UniProtKB-KW"/>
</dbReference>
<keyword evidence="3" id="KW-0067">ATP-binding</keyword>
<evidence type="ECO:0000259" key="2">
    <source>
        <dbReference type="Pfam" id="PF19778"/>
    </source>
</evidence>
<evidence type="ECO:0000313" key="4">
    <source>
        <dbReference type="Proteomes" id="UP001562159"/>
    </source>
</evidence>
<dbReference type="InterPro" id="IPR045572">
    <property type="entry name" value="RE_endonuc_C"/>
</dbReference>
<name>A0ABV4AM92_9GAMM</name>
<accession>A0ABV4AM92</accession>
<dbReference type="InterPro" id="IPR027417">
    <property type="entry name" value="P-loop_NTPase"/>
</dbReference>
<protein>
    <submittedName>
        <fullName evidence="3">DEAD/DEAH box helicase family protein</fullName>
    </submittedName>
</protein>
<dbReference type="EMBL" id="JBGBPY010000001">
    <property type="protein sequence ID" value="MEY2181510.1"/>
    <property type="molecule type" value="Genomic_DNA"/>
</dbReference>
<feature type="domain" description="Helicase/UvrB N-terminal" evidence="1">
    <location>
        <begin position="8"/>
        <end position="251"/>
    </location>
</feature>